<organism evidence="11">
    <name type="scientific">Alkalihalophilus sp. As8PL</name>
    <dbReference type="NCBI Taxonomy" id="3237103"/>
    <lineage>
        <taxon>Bacteria</taxon>
        <taxon>Bacillati</taxon>
        <taxon>Bacillota</taxon>
        <taxon>Bacilli</taxon>
        <taxon>Bacillales</taxon>
        <taxon>Bacillaceae</taxon>
        <taxon>Alkalihalophilus</taxon>
    </lineage>
</organism>
<evidence type="ECO:0000259" key="10">
    <source>
        <dbReference type="Pfam" id="PF21694"/>
    </source>
</evidence>
<dbReference type="GO" id="GO:0009360">
    <property type="term" value="C:DNA polymerase III complex"/>
    <property type="evidence" value="ECO:0007669"/>
    <property type="project" value="InterPro"/>
</dbReference>
<dbReference type="Pfam" id="PF06144">
    <property type="entry name" value="DNA_pol3_delta"/>
    <property type="match status" value="1"/>
</dbReference>
<gene>
    <name evidence="11" type="primary">holA</name>
    <name evidence="11" type="ORF">AB3N04_00875</name>
</gene>
<evidence type="ECO:0000313" key="11">
    <source>
        <dbReference type="EMBL" id="XDI35063.1"/>
    </source>
</evidence>
<protein>
    <recommendedName>
        <fullName evidence="2">DNA polymerase III subunit delta</fullName>
        <ecNumber evidence="1">2.7.7.7</ecNumber>
    </recommendedName>
</protein>
<comment type="similarity">
    <text evidence="7">Belongs to the DNA polymerase HolA subunit family.</text>
</comment>
<dbReference type="Pfam" id="PF21694">
    <property type="entry name" value="DNA_pol3_delta_C"/>
    <property type="match status" value="1"/>
</dbReference>
<keyword evidence="11" id="KW-0614">Plasmid</keyword>
<dbReference type="GO" id="GO:0003887">
    <property type="term" value="F:DNA-directed DNA polymerase activity"/>
    <property type="evidence" value="ECO:0007669"/>
    <property type="project" value="UniProtKB-KW"/>
</dbReference>
<keyword evidence="6" id="KW-0239">DNA-directed DNA polymerase</keyword>
<dbReference type="InterPro" id="IPR010372">
    <property type="entry name" value="DNA_pol3_delta_N"/>
</dbReference>
<dbReference type="GO" id="GO:0006261">
    <property type="term" value="P:DNA-templated DNA replication"/>
    <property type="evidence" value="ECO:0007669"/>
    <property type="project" value="TreeGrafter"/>
</dbReference>
<dbReference type="NCBIfam" id="TIGR01128">
    <property type="entry name" value="holA"/>
    <property type="match status" value="1"/>
</dbReference>
<accession>A0AB39BNK6</accession>
<dbReference type="SUPFAM" id="SSF48019">
    <property type="entry name" value="post-AAA+ oligomerization domain-like"/>
    <property type="match status" value="1"/>
</dbReference>
<evidence type="ECO:0000256" key="8">
    <source>
        <dbReference type="ARBA" id="ARBA00049244"/>
    </source>
</evidence>
<evidence type="ECO:0000256" key="2">
    <source>
        <dbReference type="ARBA" id="ARBA00017703"/>
    </source>
</evidence>
<dbReference type="EC" id="2.7.7.7" evidence="1"/>
<evidence type="ECO:0000256" key="1">
    <source>
        <dbReference type="ARBA" id="ARBA00012417"/>
    </source>
</evidence>
<geneLocation type="plasmid" evidence="11">
    <name>unnamed</name>
</geneLocation>
<evidence type="ECO:0000256" key="6">
    <source>
        <dbReference type="ARBA" id="ARBA00022932"/>
    </source>
</evidence>
<evidence type="ECO:0000256" key="7">
    <source>
        <dbReference type="ARBA" id="ARBA00034754"/>
    </source>
</evidence>
<dbReference type="PANTHER" id="PTHR34388:SF1">
    <property type="entry name" value="DNA POLYMERASE III SUBUNIT DELTA"/>
    <property type="match status" value="1"/>
</dbReference>
<dbReference type="PANTHER" id="PTHR34388">
    <property type="entry name" value="DNA POLYMERASE III SUBUNIT DELTA"/>
    <property type="match status" value="1"/>
</dbReference>
<evidence type="ECO:0000256" key="5">
    <source>
        <dbReference type="ARBA" id="ARBA00022705"/>
    </source>
</evidence>
<dbReference type="AlphaFoldDB" id="A0AB39BNK6"/>
<dbReference type="InterPro" id="IPR027417">
    <property type="entry name" value="P-loop_NTPase"/>
</dbReference>
<keyword evidence="3 11" id="KW-0808">Transferase</keyword>
<dbReference type="InterPro" id="IPR005790">
    <property type="entry name" value="DNA_polIII_delta"/>
</dbReference>
<dbReference type="InterPro" id="IPR048466">
    <property type="entry name" value="DNA_pol3_delta-like_C"/>
</dbReference>
<dbReference type="InterPro" id="IPR008921">
    <property type="entry name" value="DNA_pol3_clamp-load_cplx_C"/>
</dbReference>
<reference evidence="11" key="1">
    <citation type="submission" date="2024-07" db="EMBL/GenBank/DDBJ databases">
        <title>Identification and characteristics of an arsenic-resistant bacterial isolate, which belongs to a novel species.</title>
        <authorList>
            <person name="Juszczyk A."/>
            <person name="Kowalczyk A."/>
            <person name="Was K."/>
            <person name="Kosowicz W."/>
            <person name="Budzyn A."/>
            <person name="Latowski D."/>
        </authorList>
    </citation>
    <scope>NUCLEOTIDE SEQUENCE</scope>
    <source>
        <strain evidence="11">As8PL</strain>
        <plasmid evidence="11">unnamed</plasmid>
    </source>
</reference>
<evidence type="ECO:0000256" key="3">
    <source>
        <dbReference type="ARBA" id="ARBA00022679"/>
    </source>
</evidence>
<dbReference type="GO" id="GO:0003677">
    <property type="term" value="F:DNA binding"/>
    <property type="evidence" value="ECO:0007669"/>
    <property type="project" value="InterPro"/>
</dbReference>
<dbReference type="Gene3D" id="3.40.50.300">
    <property type="entry name" value="P-loop containing nucleotide triphosphate hydrolases"/>
    <property type="match status" value="1"/>
</dbReference>
<comment type="catalytic activity">
    <reaction evidence="8">
        <text>DNA(n) + a 2'-deoxyribonucleoside 5'-triphosphate = DNA(n+1) + diphosphate</text>
        <dbReference type="Rhea" id="RHEA:22508"/>
        <dbReference type="Rhea" id="RHEA-COMP:17339"/>
        <dbReference type="Rhea" id="RHEA-COMP:17340"/>
        <dbReference type="ChEBI" id="CHEBI:33019"/>
        <dbReference type="ChEBI" id="CHEBI:61560"/>
        <dbReference type="ChEBI" id="CHEBI:173112"/>
        <dbReference type="EC" id="2.7.7.7"/>
    </reaction>
</comment>
<sequence length="321" mass="36319">MSKVVLLLGEERFRMNDSIRSYQSKVDELNFVKLDMEEIPIQDAVEEARTGSFFNDEKVVAITNPIFLTGLKDKSKVEHQIEVFEEYLKEPSPSTTLLIIAPYEKIDGRKKISKLVKKVADQIDCAPLSAYEAYPWLDQQALALGVRMDQKAKERLLQLVGMDMTRLAGELGKMALAVGTGNVIQPQMVDTMVSRNLEQNVFVLVEHFSKRELKEALFVLEDLLKQKESPIKILALLTRQVRLMLQTKILLTDGLNQSTIAKELKQHPFSVKLAAEQSTSFSAEHLAFLLDLLTDTDYNMKTGGSQQLEIELFLTKALSEK</sequence>
<evidence type="ECO:0000256" key="4">
    <source>
        <dbReference type="ARBA" id="ARBA00022695"/>
    </source>
</evidence>
<dbReference type="Gene3D" id="1.20.272.10">
    <property type="match status" value="1"/>
</dbReference>
<evidence type="ECO:0000259" key="9">
    <source>
        <dbReference type="Pfam" id="PF06144"/>
    </source>
</evidence>
<keyword evidence="5" id="KW-0235">DNA replication</keyword>
<dbReference type="Gene3D" id="1.10.8.60">
    <property type="match status" value="1"/>
</dbReference>
<name>A0AB39BNK6_9BACI</name>
<keyword evidence="4 11" id="KW-0548">Nucleotidyltransferase</keyword>
<dbReference type="EMBL" id="CP162550">
    <property type="protein sequence ID" value="XDI35063.1"/>
    <property type="molecule type" value="Genomic_DNA"/>
</dbReference>
<dbReference type="RefSeq" id="WP_368502681.1">
    <property type="nucleotide sequence ID" value="NZ_CP162550.1"/>
</dbReference>
<proteinExistence type="inferred from homology"/>
<dbReference type="SUPFAM" id="SSF52540">
    <property type="entry name" value="P-loop containing nucleoside triphosphate hydrolases"/>
    <property type="match status" value="1"/>
</dbReference>
<feature type="domain" description="DNA polymerase III delta N-terminal" evidence="9">
    <location>
        <begin position="7"/>
        <end position="125"/>
    </location>
</feature>
<feature type="domain" description="DNA polymerase III delta subunit-like C-terminal" evidence="10">
    <location>
        <begin position="198"/>
        <end position="316"/>
    </location>
</feature>